<keyword evidence="2" id="KW-1185">Reference proteome</keyword>
<dbReference type="RefSeq" id="XP_060409691.1">
    <property type="nucleotide sequence ID" value="XM_060558859.1"/>
</dbReference>
<comment type="caution">
    <text evidence="1">The sequence shown here is derived from an EMBL/GenBank/DDBJ whole genome shotgun (WGS) entry which is preliminary data.</text>
</comment>
<reference evidence="1" key="1">
    <citation type="submission" date="2021-06" db="EMBL/GenBank/DDBJ databases">
        <title>Comparative genomics, transcriptomics and evolutionary studies reveal genomic signatures of adaptation to plant cell wall in hemibiotrophic fungi.</title>
        <authorList>
            <consortium name="DOE Joint Genome Institute"/>
            <person name="Baroncelli R."/>
            <person name="Diaz J.F."/>
            <person name="Benocci T."/>
            <person name="Peng M."/>
            <person name="Battaglia E."/>
            <person name="Haridas S."/>
            <person name="Andreopoulos W."/>
            <person name="Labutti K."/>
            <person name="Pangilinan J."/>
            <person name="Floch G.L."/>
            <person name="Makela M.R."/>
            <person name="Henrissat B."/>
            <person name="Grigoriev I.V."/>
            <person name="Crouch J.A."/>
            <person name="De Vries R.P."/>
            <person name="Sukno S.A."/>
            <person name="Thon M.R."/>
        </authorList>
    </citation>
    <scope>NUCLEOTIDE SEQUENCE</scope>
    <source>
        <strain evidence="1">CBS 125086</strain>
    </source>
</reference>
<dbReference type="Proteomes" id="UP001230504">
    <property type="component" value="Unassembled WGS sequence"/>
</dbReference>
<accession>A0AAD8PPZ6</accession>
<evidence type="ECO:0000313" key="1">
    <source>
        <dbReference type="EMBL" id="KAK1574141.1"/>
    </source>
</evidence>
<feature type="non-terminal residue" evidence="1">
    <location>
        <position position="1"/>
    </location>
</feature>
<name>A0AAD8PPZ6_9PEZI</name>
<sequence>MLSVSCMTDAVSVAPSLQTASHLVPTIDRPVAAVITTGKLDRATIVSFHEIDSAQVIDMVAITTTIATTGMKRDNRFLISSACLSKHSPMSLAEFLGSSNHDFGCRKTPLHRFQTKSVCPSLTNVFHKVPF</sequence>
<dbReference type="EMBL" id="JAHLJV010000080">
    <property type="protein sequence ID" value="KAK1574141.1"/>
    <property type="molecule type" value="Genomic_DNA"/>
</dbReference>
<dbReference type="GeneID" id="85443099"/>
<gene>
    <name evidence="1" type="ORF">LY79DRAFT_566910</name>
</gene>
<organism evidence="1 2">
    <name type="scientific">Colletotrichum navitas</name>
    <dbReference type="NCBI Taxonomy" id="681940"/>
    <lineage>
        <taxon>Eukaryota</taxon>
        <taxon>Fungi</taxon>
        <taxon>Dikarya</taxon>
        <taxon>Ascomycota</taxon>
        <taxon>Pezizomycotina</taxon>
        <taxon>Sordariomycetes</taxon>
        <taxon>Hypocreomycetidae</taxon>
        <taxon>Glomerellales</taxon>
        <taxon>Glomerellaceae</taxon>
        <taxon>Colletotrichum</taxon>
        <taxon>Colletotrichum graminicola species complex</taxon>
    </lineage>
</organism>
<evidence type="ECO:0000313" key="2">
    <source>
        <dbReference type="Proteomes" id="UP001230504"/>
    </source>
</evidence>
<protein>
    <submittedName>
        <fullName evidence="1">Uncharacterized protein</fullName>
    </submittedName>
</protein>
<dbReference type="AlphaFoldDB" id="A0AAD8PPZ6"/>
<proteinExistence type="predicted"/>